<reference evidence="1 2" key="1">
    <citation type="submission" date="2018-11" db="EMBL/GenBank/DDBJ databases">
        <authorList>
            <person name="Teng T."/>
        </authorList>
    </citation>
    <scope>NUCLEOTIDE SEQUENCE [LARGE SCALE GENOMIC DNA]</scope>
</reference>
<organism evidence="1 2">
    <name type="scientific">Acinetobacter phage Henu6</name>
    <dbReference type="NCBI Taxonomy" id="2500136"/>
    <lineage>
        <taxon>Viruses</taxon>
        <taxon>Duplodnaviria</taxon>
        <taxon>Heunggongvirae</taxon>
        <taxon>Uroviricota</taxon>
        <taxon>Caudoviricetes</taxon>
        <taxon>Pantevenvirales</taxon>
        <taxon>Straboviridae</taxon>
        <taxon>Twarogvirinae</taxon>
        <taxon>Zedzedvirus</taxon>
        <taxon>Zedzedvirus zz1</taxon>
    </lineage>
</organism>
<proteinExistence type="predicted"/>
<gene>
    <name evidence="1" type="ORF">Henu6_gp159</name>
</gene>
<dbReference type="EMBL" id="MK240351">
    <property type="protein sequence ID" value="QAU03962.1"/>
    <property type="molecule type" value="Genomic_DNA"/>
</dbReference>
<evidence type="ECO:0000313" key="1">
    <source>
        <dbReference type="EMBL" id="QAU03962.1"/>
    </source>
</evidence>
<sequence length="74" mass="8563">MSVFSDLETYPEFKTWTLINLFTGEERLVTDAMLEQAFTDESELMKIKSGRSKAWSLIENFNDQTTSNASQILY</sequence>
<protein>
    <submittedName>
        <fullName evidence="1">Uncharacterized protein</fullName>
    </submittedName>
</protein>
<dbReference type="Proteomes" id="UP000289169">
    <property type="component" value="Segment"/>
</dbReference>
<accession>A0A410T5C2</accession>
<name>A0A410T5C2_9CAUD</name>
<evidence type="ECO:0000313" key="2">
    <source>
        <dbReference type="Proteomes" id="UP000289169"/>
    </source>
</evidence>
<dbReference type="Pfam" id="PF17470">
    <property type="entry name" value="Gp45_2"/>
    <property type="match status" value="1"/>
</dbReference>
<dbReference type="InterPro" id="IPR035342">
    <property type="entry name" value="Gp45.2"/>
</dbReference>